<protein>
    <submittedName>
        <fullName evidence="2">Uncharacterized protein</fullName>
    </submittedName>
</protein>
<evidence type="ECO:0000313" key="3">
    <source>
        <dbReference type="Proteomes" id="UP000014500"/>
    </source>
</evidence>
<keyword evidence="3" id="KW-1185">Reference proteome</keyword>
<feature type="compositionally biased region" description="Basic residues" evidence="1">
    <location>
        <begin position="132"/>
        <end position="149"/>
    </location>
</feature>
<dbReference type="HOGENOM" id="CLU_1143828_0_0_1"/>
<feature type="compositionally biased region" description="Basic and acidic residues" evidence="1">
    <location>
        <begin position="111"/>
        <end position="120"/>
    </location>
</feature>
<feature type="region of interest" description="Disordered" evidence="1">
    <location>
        <begin position="111"/>
        <end position="152"/>
    </location>
</feature>
<evidence type="ECO:0000313" key="2">
    <source>
        <dbReference type="EnsemblMetazoa" id="SMAR012666-PA"/>
    </source>
</evidence>
<name>T1JFQ2_STRMM</name>
<dbReference type="AlphaFoldDB" id="T1JFQ2"/>
<dbReference type="EnsemblMetazoa" id="SMAR012666-RA">
    <property type="protein sequence ID" value="SMAR012666-PA"/>
    <property type="gene ID" value="SMAR012666"/>
</dbReference>
<evidence type="ECO:0000256" key="1">
    <source>
        <dbReference type="SAM" id="MobiDB-lite"/>
    </source>
</evidence>
<accession>T1JFQ2</accession>
<sequence length="243" mass="28897">MVQRQRQRRRRRLYSRTIIFQTFIHPDDANYDSSFAPLKLLATSSETRTSVDHKDWEREEQIGSGACVSLCLVCRRKNNEWRRFGCSALIKYAPPRLTLLRVKLGKRKKQDEKFLERTNERTNNQNDIWPRRKEKKRKEKKRKEKKRKEKKETLDEKISNIQLIECNFPFRVDLRVAITGKNKSWPPFARFTCRCIKLGCSSGDYPPSSTSPPPFNIQIRIMRPAVINHRLYREATPHHLCLI</sequence>
<organism evidence="2 3">
    <name type="scientific">Strigamia maritima</name>
    <name type="common">European centipede</name>
    <name type="synonym">Geophilus maritimus</name>
    <dbReference type="NCBI Taxonomy" id="126957"/>
    <lineage>
        <taxon>Eukaryota</taxon>
        <taxon>Metazoa</taxon>
        <taxon>Ecdysozoa</taxon>
        <taxon>Arthropoda</taxon>
        <taxon>Myriapoda</taxon>
        <taxon>Chilopoda</taxon>
        <taxon>Pleurostigmophora</taxon>
        <taxon>Geophilomorpha</taxon>
        <taxon>Linotaeniidae</taxon>
        <taxon>Strigamia</taxon>
    </lineage>
</organism>
<dbReference type="EMBL" id="JH432185">
    <property type="status" value="NOT_ANNOTATED_CDS"/>
    <property type="molecule type" value="Genomic_DNA"/>
</dbReference>
<proteinExistence type="predicted"/>
<dbReference type="Proteomes" id="UP000014500">
    <property type="component" value="Unassembled WGS sequence"/>
</dbReference>
<reference evidence="2" key="2">
    <citation type="submission" date="2015-02" db="UniProtKB">
        <authorList>
            <consortium name="EnsemblMetazoa"/>
        </authorList>
    </citation>
    <scope>IDENTIFICATION</scope>
</reference>
<reference evidence="3" key="1">
    <citation type="submission" date="2011-05" db="EMBL/GenBank/DDBJ databases">
        <authorList>
            <person name="Richards S.R."/>
            <person name="Qu J."/>
            <person name="Jiang H."/>
            <person name="Jhangiani S.N."/>
            <person name="Agravi P."/>
            <person name="Goodspeed R."/>
            <person name="Gross S."/>
            <person name="Mandapat C."/>
            <person name="Jackson L."/>
            <person name="Mathew T."/>
            <person name="Pu L."/>
            <person name="Thornton R."/>
            <person name="Saada N."/>
            <person name="Wilczek-Boney K.B."/>
            <person name="Lee S."/>
            <person name="Kovar C."/>
            <person name="Wu Y."/>
            <person name="Scherer S.E."/>
            <person name="Worley K.C."/>
            <person name="Muzny D.M."/>
            <person name="Gibbs R."/>
        </authorList>
    </citation>
    <scope>NUCLEOTIDE SEQUENCE</scope>
    <source>
        <strain evidence="3">Brora</strain>
    </source>
</reference>